<reference evidence="2 3" key="1">
    <citation type="submission" date="2022-06" db="EMBL/GenBank/DDBJ databases">
        <title>Rhizosaccharibacter gen. nov. sp. nov. KSS12, endophytic bacteria isolated from sugarcane.</title>
        <authorList>
            <person name="Pitiwittayakul N."/>
        </authorList>
    </citation>
    <scope>NUCLEOTIDE SEQUENCE [LARGE SCALE GENOMIC DNA]</scope>
    <source>
        <strain evidence="2 3">KSS12</strain>
    </source>
</reference>
<dbReference type="InterPro" id="IPR041516">
    <property type="entry name" value="LACTB2_WH"/>
</dbReference>
<keyword evidence="3" id="KW-1185">Reference proteome</keyword>
<dbReference type="PANTHER" id="PTHR23131:SF0">
    <property type="entry name" value="ENDORIBONUCLEASE LACTB2"/>
    <property type="match status" value="1"/>
</dbReference>
<accession>A0ABT1VYU1</accession>
<dbReference type="CDD" id="cd16278">
    <property type="entry name" value="metallo-hydrolase-like_MBL-fold"/>
    <property type="match status" value="1"/>
</dbReference>
<proteinExistence type="predicted"/>
<dbReference type="Pfam" id="PF17778">
    <property type="entry name" value="WHD_BLACT"/>
    <property type="match status" value="1"/>
</dbReference>
<evidence type="ECO:0000259" key="1">
    <source>
        <dbReference type="SMART" id="SM00849"/>
    </source>
</evidence>
<dbReference type="Pfam" id="PF00753">
    <property type="entry name" value="Lactamase_B"/>
    <property type="match status" value="1"/>
</dbReference>
<dbReference type="Gene3D" id="3.60.15.10">
    <property type="entry name" value="Ribonuclease Z/Hydroxyacylglutathione hydrolase-like"/>
    <property type="match status" value="1"/>
</dbReference>
<dbReference type="Proteomes" id="UP001524547">
    <property type="component" value="Unassembled WGS sequence"/>
</dbReference>
<evidence type="ECO:0000313" key="2">
    <source>
        <dbReference type="EMBL" id="MCQ8241370.1"/>
    </source>
</evidence>
<dbReference type="SUPFAM" id="SSF56281">
    <property type="entry name" value="Metallo-hydrolase/oxidoreductase"/>
    <property type="match status" value="1"/>
</dbReference>
<dbReference type="EMBL" id="JAMZEJ010000006">
    <property type="protein sequence ID" value="MCQ8241370.1"/>
    <property type="molecule type" value="Genomic_DNA"/>
</dbReference>
<dbReference type="SMART" id="SM00849">
    <property type="entry name" value="Lactamase_B"/>
    <property type="match status" value="1"/>
</dbReference>
<sequence>MTYHGTNSWLVDWSGGTAVIDPGVEDRGHLEAILREAAGRLTHVIVSHTHRDHLAGAETLAREAGIPTAAYRDGPDTEFDPDLKLDDGDEVAGLRVLHTPGHAMDHLCFLHPEGILFTGDHVMGWSTSVVPPPPYGDLSAFLHNLERVRSLDARLMLSGHGPAIEHPQRTMDALIEHRLAREASILACLDHHPRPVDDLLARTYRTVRPDLLRAARNNLLAHLRKLEAEGRALEGPDGWRSSAT</sequence>
<dbReference type="InterPro" id="IPR036388">
    <property type="entry name" value="WH-like_DNA-bd_sf"/>
</dbReference>
<dbReference type="InterPro" id="IPR036866">
    <property type="entry name" value="RibonucZ/Hydroxyglut_hydro"/>
</dbReference>
<dbReference type="PANTHER" id="PTHR23131">
    <property type="entry name" value="ENDORIBONUCLEASE LACTB2"/>
    <property type="match status" value="1"/>
</dbReference>
<dbReference type="RefSeq" id="WP_422920111.1">
    <property type="nucleotide sequence ID" value="NZ_JAMZEJ010000006.1"/>
</dbReference>
<evidence type="ECO:0000313" key="3">
    <source>
        <dbReference type="Proteomes" id="UP001524547"/>
    </source>
</evidence>
<gene>
    <name evidence="2" type="ORF">NFI88_11020</name>
</gene>
<name>A0ABT1VYU1_9PROT</name>
<feature type="domain" description="Metallo-beta-lactamase" evidence="1">
    <location>
        <begin position="5"/>
        <end position="160"/>
    </location>
</feature>
<dbReference type="InterPro" id="IPR001279">
    <property type="entry name" value="Metallo-B-lactamas"/>
</dbReference>
<comment type="caution">
    <text evidence="2">The sequence shown here is derived from an EMBL/GenBank/DDBJ whole genome shotgun (WGS) entry which is preliminary data.</text>
</comment>
<protein>
    <submittedName>
        <fullName evidence="2">MBL fold metallo-hydrolase</fullName>
    </submittedName>
</protein>
<dbReference type="Gene3D" id="1.10.10.10">
    <property type="entry name" value="Winged helix-like DNA-binding domain superfamily/Winged helix DNA-binding domain"/>
    <property type="match status" value="1"/>
</dbReference>
<dbReference type="InterPro" id="IPR050662">
    <property type="entry name" value="Sec-metab_biosynth-thioest"/>
</dbReference>
<organism evidence="2 3">
    <name type="scientific">Rhizosaccharibacter radicis</name>
    <dbReference type="NCBI Taxonomy" id="2782605"/>
    <lineage>
        <taxon>Bacteria</taxon>
        <taxon>Pseudomonadati</taxon>
        <taxon>Pseudomonadota</taxon>
        <taxon>Alphaproteobacteria</taxon>
        <taxon>Acetobacterales</taxon>
        <taxon>Acetobacteraceae</taxon>
        <taxon>Rhizosaccharibacter</taxon>
    </lineage>
</organism>